<feature type="compositionally biased region" description="Basic and acidic residues" evidence="1">
    <location>
        <begin position="88"/>
        <end position="98"/>
    </location>
</feature>
<dbReference type="AlphaFoldDB" id="A0A6C0JPI6"/>
<accession>A0A6C0JPI6</accession>
<evidence type="ECO:0000313" key="2">
    <source>
        <dbReference type="EMBL" id="QHU07652.1"/>
    </source>
</evidence>
<feature type="compositionally biased region" description="Acidic residues" evidence="1">
    <location>
        <begin position="67"/>
        <end position="77"/>
    </location>
</feature>
<sequence length="98" mass="11397">MDKKNVSENSLNIINENEMLKKKVEALLMENLDLKHQVTELSLSLRYKETIGEDKINQLAEFDYDDLKEESSSDESETNVLQYSDTENSYKEDSDNDN</sequence>
<protein>
    <submittedName>
        <fullName evidence="2">Uncharacterized protein</fullName>
    </submittedName>
</protein>
<dbReference type="EMBL" id="MN740685">
    <property type="protein sequence ID" value="QHU07652.1"/>
    <property type="molecule type" value="Genomic_DNA"/>
</dbReference>
<evidence type="ECO:0000256" key="1">
    <source>
        <dbReference type="SAM" id="MobiDB-lite"/>
    </source>
</evidence>
<organism evidence="2">
    <name type="scientific">viral metagenome</name>
    <dbReference type="NCBI Taxonomy" id="1070528"/>
    <lineage>
        <taxon>unclassified sequences</taxon>
        <taxon>metagenomes</taxon>
        <taxon>organismal metagenomes</taxon>
    </lineage>
</organism>
<feature type="region of interest" description="Disordered" evidence="1">
    <location>
        <begin position="67"/>
        <end position="98"/>
    </location>
</feature>
<proteinExistence type="predicted"/>
<feature type="compositionally biased region" description="Polar residues" evidence="1">
    <location>
        <begin position="78"/>
        <end position="87"/>
    </location>
</feature>
<reference evidence="2" key="1">
    <citation type="journal article" date="2020" name="Nature">
        <title>Giant virus diversity and host interactions through global metagenomics.</title>
        <authorList>
            <person name="Schulz F."/>
            <person name="Roux S."/>
            <person name="Paez-Espino D."/>
            <person name="Jungbluth S."/>
            <person name="Walsh D.A."/>
            <person name="Denef V.J."/>
            <person name="McMahon K.D."/>
            <person name="Konstantinidis K.T."/>
            <person name="Eloe-Fadrosh E.A."/>
            <person name="Kyrpides N.C."/>
            <person name="Woyke T."/>
        </authorList>
    </citation>
    <scope>NUCLEOTIDE SEQUENCE</scope>
    <source>
        <strain evidence="2">GVMAG-S-1041349-163</strain>
    </source>
</reference>
<name>A0A6C0JPI6_9ZZZZ</name>